<dbReference type="Proteomes" id="UP000051063">
    <property type="component" value="Unassembled WGS sequence"/>
</dbReference>
<sequence length="121" mass="13855">MRLIGSKIEQDIRSELINSHEALFTAKSEKRFLETLERHLPSMVTAYVLNWIPEQGEDILTYLVNIDTVAIIEINRVDQSVEPIVEILPLSEYKRGLSKIKQIKIAVAIDLARKDIEAKLN</sequence>
<keyword evidence="2" id="KW-1185">Reference proteome</keyword>
<evidence type="ECO:0000313" key="2">
    <source>
        <dbReference type="Proteomes" id="UP000051063"/>
    </source>
</evidence>
<accession>A0ABR5NEM7</accession>
<reference evidence="1 2" key="1">
    <citation type="submission" date="2015-09" db="EMBL/GenBank/DDBJ databases">
        <title>Genome sequencing project for genomic taxonomy and phylogenomics of Bacillus-like bacteria.</title>
        <authorList>
            <person name="Liu B."/>
            <person name="Wang J."/>
            <person name="Zhu Y."/>
            <person name="Liu G."/>
            <person name="Chen Q."/>
            <person name="Chen Z."/>
            <person name="Lan J."/>
            <person name="Che J."/>
            <person name="Ge C."/>
            <person name="Shi H."/>
            <person name="Pan Z."/>
            <person name="Liu X."/>
        </authorList>
    </citation>
    <scope>NUCLEOTIDE SEQUENCE [LARGE SCALE GENOMIC DNA]</scope>
    <source>
        <strain evidence="1 2">DSM 8552</strain>
    </source>
</reference>
<organism evidence="1 2">
    <name type="scientific">Brevibacillus choshinensis</name>
    <dbReference type="NCBI Taxonomy" id="54911"/>
    <lineage>
        <taxon>Bacteria</taxon>
        <taxon>Bacillati</taxon>
        <taxon>Bacillota</taxon>
        <taxon>Bacilli</taxon>
        <taxon>Bacillales</taxon>
        <taxon>Paenibacillaceae</taxon>
        <taxon>Brevibacillus</taxon>
    </lineage>
</organism>
<dbReference type="RefSeq" id="WP_055744363.1">
    <property type="nucleotide sequence ID" value="NZ_LJJB01000007.1"/>
</dbReference>
<comment type="caution">
    <text evidence="1">The sequence shown here is derived from an EMBL/GenBank/DDBJ whole genome shotgun (WGS) entry which is preliminary data.</text>
</comment>
<evidence type="ECO:0000313" key="1">
    <source>
        <dbReference type="EMBL" id="KQL50025.1"/>
    </source>
</evidence>
<dbReference type="EMBL" id="LJJB01000007">
    <property type="protein sequence ID" value="KQL50025.1"/>
    <property type="molecule type" value="Genomic_DNA"/>
</dbReference>
<protein>
    <submittedName>
        <fullName evidence="1">Uncharacterized protein</fullName>
    </submittedName>
</protein>
<gene>
    <name evidence="1" type="ORF">AN963_10250</name>
</gene>
<proteinExistence type="predicted"/>
<name>A0ABR5NEM7_BRECH</name>